<reference evidence="2 3" key="1">
    <citation type="submission" date="2015-12" db="EMBL/GenBank/DDBJ databases">
        <title>The genome of Folsomia candida.</title>
        <authorList>
            <person name="Faddeeva A."/>
            <person name="Derks M.F."/>
            <person name="Anvar Y."/>
            <person name="Smit S."/>
            <person name="Van Straalen N."/>
            <person name="Roelofs D."/>
        </authorList>
    </citation>
    <scope>NUCLEOTIDE SEQUENCE [LARGE SCALE GENOMIC DNA]</scope>
    <source>
        <strain evidence="2 3">VU population</strain>
        <tissue evidence="2">Whole body</tissue>
    </source>
</reference>
<keyword evidence="1" id="KW-0732">Signal</keyword>
<feature type="signal peptide" evidence="1">
    <location>
        <begin position="1"/>
        <end position="24"/>
    </location>
</feature>
<evidence type="ECO:0000256" key="1">
    <source>
        <dbReference type="SAM" id="SignalP"/>
    </source>
</evidence>
<dbReference type="AlphaFoldDB" id="A0A226F1J1"/>
<name>A0A226F1J1_FOLCA</name>
<dbReference type="EMBL" id="LNIX01000001">
    <property type="protein sequence ID" value="OXA63632.1"/>
    <property type="molecule type" value="Genomic_DNA"/>
</dbReference>
<comment type="caution">
    <text evidence="2">The sequence shown here is derived from an EMBL/GenBank/DDBJ whole genome shotgun (WGS) entry which is preliminary data.</text>
</comment>
<protein>
    <submittedName>
        <fullName evidence="2">Uncharacterized protein</fullName>
    </submittedName>
</protein>
<proteinExistence type="predicted"/>
<dbReference type="Proteomes" id="UP000198287">
    <property type="component" value="Unassembled WGS sequence"/>
</dbReference>
<gene>
    <name evidence="2" type="ORF">Fcan01_01721</name>
</gene>
<accession>A0A226F1J1</accession>
<keyword evidence="3" id="KW-1185">Reference proteome</keyword>
<evidence type="ECO:0000313" key="3">
    <source>
        <dbReference type="Proteomes" id="UP000198287"/>
    </source>
</evidence>
<evidence type="ECO:0000313" key="2">
    <source>
        <dbReference type="EMBL" id="OXA63632.1"/>
    </source>
</evidence>
<sequence length="176" mass="19668">MAISFYPLTLVMLTIMVASPMAAGLTAHDFYTRYSKEIIEGPKCNEGFVALSKRVQDAAARCSKKDKIASYMCFLTCVSREYEYITPGSESDLDMGMADLVAQESFNMTYRKGRDSYFKVALKRYSCAEEFVVGEGKKVKLAMKYDVAGDCETARAFFACTWPVLTCDKFNVNEAA</sequence>
<feature type="chain" id="PRO_5012420643" evidence="1">
    <location>
        <begin position="25"/>
        <end position="176"/>
    </location>
</feature>
<organism evidence="2 3">
    <name type="scientific">Folsomia candida</name>
    <name type="common">Springtail</name>
    <dbReference type="NCBI Taxonomy" id="158441"/>
    <lineage>
        <taxon>Eukaryota</taxon>
        <taxon>Metazoa</taxon>
        <taxon>Ecdysozoa</taxon>
        <taxon>Arthropoda</taxon>
        <taxon>Hexapoda</taxon>
        <taxon>Collembola</taxon>
        <taxon>Entomobryomorpha</taxon>
        <taxon>Isotomoidea</taxon>
        <taxon>Isotomidae</taxon>
        <taxon>Proisotominae</taxon>
        <taxon>Folsomia</taxon>
    </lineage>
</organism>